<dbReference type="STRING" id="62062.ENSHHUP00000050377"/>
<feature type="compositionally biased region" description="Basic residues" evidence="1">
    <location>
        <begin position="354"/>
        <end position="363"/>
    </location>
</feature>
<feature type="region of interest" description="Disordered" evidence="1">
    <location>
        <begin position="937"/>
        <end position="1006"/>
    </location>
</feature>
<accession>A0A4W5NHL0</accession>
<feature type="compositionally biased region" description="Polar residues" evidence="1">
    <location>
        <begin position="496"/>
        <end position="506"/>
    </location>
</feature>
<evidence type="ECO:0000313" key="2">
    <source>
        <dbReference type="Ensembl" id="ENSHHUP00000050377.1"/>
    </source>
</evidence>
<proteinExistence type="predicted"/>
<sequence>MDDYEHIVHVSEGDWDSFFQECEDCDLCPPALAGLDSSISDSSLSDVDDAGGSTFLDKGLRADLKSDAWEAVCPMDGPRDSEGSPVEHYLNKYGVGSLENVLSCSEDEDVHLESVNRFFERLKSLPEAEQFIEHSQATVGKSCKVAQGEVCGDGPRANDGALPINNPEFNSLSASSEAATGMETTEPDNANTTDRPDSKMAAELPVNDASEGKTDKSTNPNVELAIREEDWLLVPANEAGRQKREGQSRDLVKAILEMTADSLKTPVSGKVLNSELAVCKSVGDESNGDIMLDKPLLKKSSDSCLKPDRDSSTNLEVMPHNKSTEGKYLAVTSPKKDQEQQSVRSPDQSPSFTIKKKRRRKKTVSIVDAGQGYKRQFFANHSDSEKRCARGIEMDAHVRLSRDYTAVYMNEAGCEHIKSSAHQTQSSQCPPTHSEILQGRARNNVTPGPTAVEHDEVSLNLPIPFLRDRQSQTLTEKNDLRPVKAEPLGMEANCKQAKSSLPVNSECTDRSRSPPGRAVDSGLSTPNYDGNVAANFQPSSTLQLQPSTEFKECPGLPVSRSTCASSESSPVTEEAKFGPDNIAKYQSESGPLQLQEVNEKTQNRDASSEILNTPESTEHNTALRKNTLLISKGSSGVNISNTLQLPAHENIVLKMHQELKNGLNPTLDKSMPSEVVSTNTTLKPTKTPLLGKINSFNEPCCSKSDDVISETTYGNQTVQSTIILDPTTERPVLATPLFTVSCYSVIPKSAMNSNQADEVNKTYISYNVTEEDSSTPENVPLTQSNISLSNSPDLQMEANQIVGFQSNKTYMIALPDKRNTDIDLPVTLFESSDTPDIQTRFNDQEAKLSVGKATSEREREMSEHDSQDTSQDTPELKVDIEVKTEDTVSTAKTAECEGIEKAPDETRPVYAISTFWNEMEKLTINDILRLRMVSNAQPSSVHPEPPEAEAAESSDAADSGCITHLDDSKPHRSSGDISTISDFDKKFSQNQNADNPSTDPITRDESSNSIGILWESEPDSVGVGAGIYPENVAMLSSATLSYIPRPIFSGSAPQYLRKISKNISVQNLLALEIEPLCQVLKGRALPAVISEEGEPEMESCSDGHLVRQHCGMNSLPSASFSEDVSTESNQVSFSEIIQYVFGGNQSEPSPSETDNMAAYYVNSDSVPDYEHFYSEFDAGSFFYPVREASNHNKDELLSNFSCGHSANKNLQFPEAYDHFFSSDSSADSDEEDNQDRSPIRVITRFNHKPNETQGVIVAADIYEDFFTDEGLSENFFWKNYFSLRNVRLTGSTSQSQRSDSWSLVPVDELKSSFCRSVRPIQALGFQDKPFPDQLLYNLEGRIFRQLAEQKRRYPDLQMAVSNPRLDASLVPLRQSDMCLVCIAFASWVLKSSNPQAGDAWKAVLLANISALSAIRYLRRRGREEASGEKPLHQTPSV</sequence>
<reference evidence="2" key="3">
    <citation type="submission" date="2025-09" db="UniProtKB">
        <authorList>
            <consortium name="Ensembl"/>
        </authorList>
    </citation>
    <scope>IDENTIFICATION</scope>
</reference>
<feature type="compositionally biased region" description="Basic and acidic residues" evidence="1">
    <location>
        <begin position="299"/>
        <end position="311"/>
    </location>
</feature>
<protein>
    <recommendedName>
        <fullName evidence="4">PGC-1 and ERR-induced regulator in muscle protein 1</fullName>
    </recommendedName>
</protein>
<dbReference type="Proteomes" id="UP000314982">
    <property type="component" value="Unassembled WGS sequence"/>
</dbReference>
<feature type="region of interest" description="Disordered" evidence="1">
    <location>
        <begin position="166"/>
        <end position="199"/>
    </location>
</feature>
<feature type="compositionally biased region" description="Basic and acidic residues" evidence="1">
    <location>
        <begin position="964"/>
        <end position="974"/>
    </location>
</feature>
<reference evidence="3" key="1">
    <citation type="submission" date="2018-06" db="EMBL/GenBank/DDBJ databases">
        <title>Genome assembly of Danube salmon.</title>
        <authorList>
            <person name="Macqueen D.J."/>
            <person name="Gundappa M.K."/>
        </authorList>
    </citation>
    <scope>NUCLEOTIDE SEQUENCE [LARGE SCALE GENOMIC DNA]</scope>
</reference>
<dbReference type="GO" id="GO:0005737">
    <property type="term" value="C:cytoplasm"/>
    <property type="evidence" value="ECO:0007669"/>
    <property type="project" value="TreeGrafter"/>
</dbReference>
<feature type="compositionally biased region" description="Polar residues" evidence="1">
    <location>
        <begin position="167"/>
        <end position="178"/>
    </location>
</feature>
<dbReference type="GO" id="GO:0006355">
    <property type="term" value="P:regulation of DNA-templated transcription"/>
    <property type="evidence" value="ECO:0007669"/>
    <property type="project" value="InterPro"/>
</dbReference>
<dbReference type="InterPro" id="IPR043442">
    <property type="entry name" value="Perm1"/>
</dbReference>
<dbReference type="PANTHER" id="PTHR47282">
    <property type="entry name" value="PGC-1 AND ERR-INDUCED REGULATOR IN MUSCLE PROTEIN 1"/>
    <property type="match status" value="1"/>
</dbReference>
<evidence type="ECO:0000256" key="1">
    <source>
        <dbReference type="SAM" id="MobiDB-lite"/>
    </source>
</evidence>
<evidence type="ECO:0008006" key="4">
    <source>
        <dbReference type="Google" id="ProtNLM"/>
    </source>
</evidence>
<dbReference type="GeneTree" id="ENSGT01140000282683"/>
<feature type="compositionally biased region" description="Basic and acidic residues" evidence="1">
    <location>
        <begin position="854"/>
        <end position="867"/>
    </location>
</feature>
<dbReference type="PANTHER" id="PTHR47282:SF1">
    <property type="entry name" value="PGC-1 AND ERR-INDUCED REGULATOR IN MUSCLE PROTEIN 1"/>
    <property type="match status" value="1"/>
</dbReference>
<dbReference type="GO" id="GO:0014850">
    <property type="term" value="P:response to muscle activity"/>
    <property type="evidence" value="ECO:0007669"/>
    <property type="project" value="TreeGrafter"/>
</dbReference>
<feature type="region of interest" description="Disordered" evidence="1">
    <location>
        <begin position="299"/>
        <end position="363"/>
    </location>
</feature>
<feature type="compositionally biased region" description="Polar residues" evidence="1">
    <location>
        <begin position="988"/>
        <end position="1000"/>
    </location>
</feature>
<feature type="region of interest" description="Disordered" evidence="1">
    <location>
        <begin position="842"/>
        <end position="878"/>
    </location>
</feature>
<feature type="compositionally biased region" description="Polar residues" evidence="1">
    <location>
        <begin position="340"/>
        <end position="352"/>
    </location>
</feature>
<organism evidence="2 3">
    <name type="scientific">Hucho hucho</name>
    <name type="common">huchen</name>
    <dbReference type="NCBI Taxonomy" id="62062"/>
    <lineage>
        <taxon>Eukaryota</taxon>
        <taxon>Metazoa</taxon>
        <taxon>Chordata</taxon>
        <taxon>Craniata</taxon>
        <taxon>Vertebrata</taxon>
        <taxon>Euteleostomi</taxon>
        <taxon>Actinopterygii</taxon>
        <taxon>Neopterygii</taxon>
        <taxon>Teleostei</taxon>
        <taxon>Protacanthopterygii</taxon>
        <taxon>Salmoniformes</taxon>
        <taxon>Salmonidae</taxon>
        <taxon>Salmoninae</taxon>
        <taxon>Hucho</taxon>
    </lineage>
</organism>
<reference evidence="2" key="2">
    <citation type="submission" date="2025-08" db="UniProtKB">
        <authorList>
            <consortium name="Ensembl"/>
        </authorList>
    </citation>
    <scope>IDENTIFICATION</scope>
</reference>
<name>A0A4W5NHL0_9TELE</name>
<dbReference type="Ensembl" id="ENSHHUT00000052177.1">
    <property type="protein sequence ID" value="ENSHHUP00000050377.1"/>
    <property type="gene ID" value="ENSHHUG00000030410.1"/>
</dbReference>
<keyword evidence="3" id="KW-1185">Reference proteome</keyword>
<feature type="region of interest" description="Disordered" evidence="1">
    <location>
        <begin position="496"/>
        <end position="523"/>
    </location>
</feature>
<evidence type="ECO:0000313" key="3">
    <source>
        <dbReference type="Proteomes" id="UP000314982"/>
    </source>
</evidence>
<dbReference type="GO" id="GO:0005634">
    <property type="term" value="C:nucleus"/>
    <property type="evidence" value="ECO:0007669"/>
    <property type="project" value="TreeGrafter"/>
</dbReference>